<dbReference type="AlphaFoldDB" id="A0A363NKT0"/>
<dbReference type="RefSeq" id="WP_108636937.1">
    <property type="nucleotide sequence ID" value="NZ_QCXX01000011.1"/>
</dbReference>
<feature type="transmembrane region" description="Helical" evidence="1">
    <location>
        <begin position="118"/>
        <end position="135"/>
    </location>
</feature>
<feature type="transmembrane region" description="Helical" evidence="1">
    <location>
        <begin position="271"/>
        <end position="289"/>
    </location>
</feature>
<reference evidence="3 4" key="1">
    <citation type="submission" date="2018-04" db="EMBL/GenBank/DDBJ databases">
        <title>Sphingobacterium sp. M46 Genome.</title>
        <authorList>
            <person name="Cheng J."/>
            <person name="Li Y."/>
        </authorList>
    </citation>
    <scope>NUCLEOTIDE SEQUENCE [LARGE SCALE GENOMIC DNA]</scope>
    <source>
        <strain evidence="3 4">M46</strain>
    </source>
</reference>
<feature type="transmembrane region" description="Helical" evidence="1">
    <location>
        <begin position="92"/>
        <end position="109"/>
    </location>
</feature>
<name>A0A363NKT0_9SPHI</name>
<gene>
    <name evidence="3" type="ORF">DCO56_27735</name>
</gene>
<dbReference type="EMBL" id="QCXX01000011">
    <property type="protein sequence ID" value="PUV21241.1"/>
    <property type="molecule type" value="Genomic_DNA"/>
</dbReference>
<dbReference type="Proteomes" id="UP000250831">
    <property type="component" value="Unassembled WGS sequence"/>
</dbReference>
<dbReference type="SUPFAM" id="SSF103481">
    <property type="entry name" value="Multidrug resistance efflux transporter EmrE"/>
    <property type="match status" value="2"/>
</dbReference>
<evidence type="ECO:0000259" key="2">
    <source>
        <dbReference type="Pfam" id="PF00892"/>
    </source>
</evidence>
<dbReference type="Pfam" id="PF00892">
    <property type="entry name" value="EamA"/>
    <property type="match status" value="1"/>
</dbReference>
<dbReference type="Gene3D" id="1.10.3730.20">
    <property type="match status" value="1"/>
</dbReference>
<protein>
    <submittedName>
        <fullName evidence="3">Transporter</fullName>
    </submittedName>
</protein>
<dbReference type="InterPro" id="IPR037185">
    <property type="entry name" value="EmrE-like"/>
</dbReference>
<sequence length="290" mass="32326">MIFVLISVICSVTVAVLLKLAKQYGVETKQVIVWNYPMAVALTYFILRPEIEQISWTALPFPLYTALAVLLPGMFVFIALSIRYSGLVKTEVAQRLSLFIPLLAAFFLFNEKLQGNKLLGIGIGLLAIICSIGWRKSHLKIARSNTGYRNSLYPLLVFIGMGVIDILFKQVALHVTIPYVSSMFIIFVMAMLIAFGLLGYFIFVDKQTFSPKAVVYGLILGAFNFCNILFYMKAHRALPENPSIVFTGMNIGVISLGALVGVLFFKERLSWLNYLGIVLSIVSVLIIAYQ</sequence>
<feature type="transmembrane region" description="Helical" evidence="1">
    <location>
        <begin position="244"/>
        <end position="265"/>
    </location>
</feature>
<dbReference type="GO" id="GO:0016020">
    <property type="term" value="C:membrane"/>
    <property type="evidence" value="ECO:0007669"/>
    <property type="project" value="InterPro"/>
</dbReference>
<keyword evidence="1" id="KW-1133">Transmembrane helix</keyword>
<dbReference type="OrthoDB" id="1524053at2"/>
<dbReference type="InterPro" id="IPR000620">
    <property type="entry name" value="EamA_dom"/>
</dbReference>
<feature type="transmembrane region" description="Helical" evidence="1">
    <location>
        <begin position="31"/>
        <end position="47"/>
    </location>
</feature>
<feature type="domain" description="EamA" evidence="2">
    <location>
        <begin position="156"/>
        <end position="288"/>
    </location>
</feature>
<keyword evidence="1" id="KW-0812">Transmembrane</keyword>
<keyword evidence="1" id="KW-0472">Membrane</keyword>
<feature type="transmembrane region" description="Helical" evidence="1">
    <location>
        <begin position="59"/>
        <end position="80"/>
    </location>
</feature>
<comment type="caution">
    <text evidence="3">The sequence shown here is derived from an EMBL/GenBank/DDBJ whole genome shotgun (WGS) entry which is preliminary data.</text>
</comment>
<feature type="transmembrane region" description="Helical" evidence="1">
    <location>
        <begin position="180"/>
        <end position="202"/>
    </location>
</feature>
<evidence type="ECO:0000313" key="3">
    <source>
        <dbReference type="EMBL" id="PUV21241.1"/>
    </source>
</evidence>
<proteinExistence type="predicted"/>
<evidence type="ECO:0000256" key="1">
    <source>
        <dbReference type="SAM" id="Phobius"/>
    </source>
</evidence>
<feature type="transmembrane region" description="Helical" evidence="1">
    <location>
        <begin position="214"/>
        <end position="232"/>
    </location>
</feature>
<feature type="transmembrane region" description="Helical" evidence="1">
    <location>
        <begin position="151"/>
        <end position="168"/>
    </location>
</feature>
<keyword evidence="4" id="KW-1185">Reference proteome</keyword>
<accession>A0A363NKT0</accession>
<evidence type="ECO:0000313" key="4">
    <source>
        <dbReference type="Proteomes" id="UP000250831"/>
    </source>
</evidence>
<organism evidence="3 4">
    <name type="scientific">Sphingobacterium athyrii</name>
    <dbReference type="NCBI Taxonomy" id="2152717"/>
    <lineage>
        <taxon>Bacteria</taxon>
        <taxon>Pseudomonadati</taxon>
        <taxon>Bacteroidota</taxon>
        <taxon>Sphingobacteriia</taxon>
        <taxon>Sphingobacteriales</taxon>
        <taxon>Sphingobacteriaceae</taxon>
        <taxon>Sphingobacterium</taxon>
    </lineage>
</organism>